<comment type="caution">
    <text evidence="8">The sequence shown here is derived from an EMBL/GenBank/DDBJ whole genome shotgun (WGS) entry which is preliminary data.</text>
</comment>
<evidence type="ECO:0000256" key="6">
    <source>
        <dbReference type="SAM" id="Phobius"/>
    </source>
</evidence>
<reference evidence="8" key="1">
    <citation type="journal article" date="2021" name="J. Hered.">
        <title>Genome Assembly of Salicaceae Populus deltoides (Eastern Cottonwood) I-69 Based on Nanopore Sequencing and Hi-C Technologies.</title>
        <authorList>
            <person name="Bai S."/>
            <person name="Wu H."/>
            <person name="Zhang J."/>
            <person name="Pan Z."/>
            <person name="Zhao W."/>
            <person name="Li Z."/>
            <person name="Tong C."/>
        </authorList>
    </citation>
    <scope>NUCLEOTIDE SEQUENCE</scope>
    <source>
        <tissue evidence="8">Leaf</tissue>
    </source>
</reference>
<feature type="transmembrane region" description="Helical" evidence="6">
    <location>
        <begin position="20"/>
        <end position="40"/>
    </location>
</feature>
<evidence type="ECO:0000256" key="1">
    <source>
        <dbReference type="ARBA" id="ARBA00004141"/>
    </source>
</evidence>
<dbReference type="InterPro" id="IPR013525">
    <property type="entry name" value="ABC2_TM"/>
</dbReference>
<dbReference type="EMBL" id="JACEGQ020000010">
    <property type="protein sequence ID" value="KAH8496513.1"/>
    <property type="molecule type" value="Genomic_DNA"/>
</dbReference>
<dbReference type="AlphaFoldDB" id="A0A8T2XUI5"/>
<feature type="non-terminal residue" evidence="8">
    <location>
        <position position="1"/>
    </location>
</feature>
<evidence type="ECO:0000259" key="7">
    <source>
        <dbReference type="Pfam" id="PF01061"/>
    </source>
</evidence>
<sequence>FVRTNTEVDLMSANYLMGSMYYALIRLFTNGVAELSLTVIRLPAVQKQRSFYLYPAWAYSIPASILKIPFSVLDSLLWTGITYYVIGYSPEVSLPVSSAIRSPSSLNIAVSIHCLNFPNDGTCNNSWFCDLSSNVLVWRLHSSTDLFAALVEVGILDFSHDIRGNWHNPKRIPCSTMEKGAH</sequence>
<evidence type="ECO:0000256" key="5">
    <source>
        <dbReference type="ARBA" id="ARBA00023136"/>
    </source>
</evidence>
<dbReference type="Pfam" id="PF01061">
    <property type="entry name" value="ABC2_membrane"/>
    <property type="match status" value="1"/>
</dbReference>
<keyword evidence="9" id="KW-1185">Reference proteome</keyword>
<comment type="subcellular location">
    <subcellularLocation>
        <location evidence="1">Membrane</location>
        <topology evidence="1">Multi-pass membrane protein</topology>
    </subcellularLocation>
</comment>
<keyword evidence="2" id="KW-0813">Transport</keyword>
<keyword evidence="4 6" id="KW-1133">Transmembrane helix</keyword>
<evidence type="ECO:0000256" key="3">
    <source>
        <dbReference type="ARBA" id="ARBA00022692"/>
    </source>
</evidence>
<dbReference type="Proteomes" id="UP000807159">
    <property type="component" value="Chromosome 10"/>
</dbReference>
<keyword evidence="3 6" id="KW-0812">Transmembrane</keyword>
<keyword evidence="5 6" id="KW-0472">Membrane</keyword>
<dbReference type="PANTHER" id="PTHR19241">
    <property type="entry name" value="ATP-BINDING CASSETTE TRANSPORTER"/>
    <property type="match status" value="1"/>
</dbReference>
<organism evidence="8 9">
    <name type="scientific">Populus deltoides</name>
    <name type="common">Eastern poplar</name>
    <name type="synonym">Eastern cottonwood</name>
    <dbReference type="NCBI Taxonomy" id="3696"/>
    <lineage>
        <taxon>Eukaryota</taxon>
        <taxon>Viridiplantae</taxon>
        <taxon>Streptophyta</taxon>
        <taxon>Embryophyta</taxon>
        <taxon>Tracheophyta</taxon>
        <taxon>Spermatophyta</taxon>
        <taxon>Magnoliopsida</taxon>
        <taxon>eudicotyledons</taxon>
        <taxon>Gunneridae</taxon>
        <taxon>Pentapetalae</taxon>
        <taxon>rosids</taxon>
        <taxon>fabids</taxon>
        <taxon>Malpighiales</taxon>
        <taxon>Salicaceae</taxon>
        <taxon>Saliceae</taxon>
        <taxon>Populus</taxon>
    </lineage>
</organism>
<gene>
    <name evidence="8" type="ORF">H0E87_019321</name>
</gene>
<evidence type="ECO:0000313" key="8">
    <source>
        <dbReference type="EMBL" id="KAH8496513.1"/>
    </source>
</evidence>
<feature type="domain" description="ABC-2 type transporter transmembrane" evidence="7">
    <location>
        <begin position="9"/>
        <end position="92"/>
    </location>
</feature>
<protein>
    <recommendedName>
        <fullName evidence="7">ABC-2 type transporter transmembrane domain-containing protein</fullName>
    </recommendedName>
</protein>
<name>A0A8T2XUI5_POPDE</name>
<evidence type="ECO:0000256" key="4">
    <source>
        <dbReference type="ARBA" id="ARBA00022989"/>
    </source>
</evidence>
<dbReference type="GO" id="GO:0140359">
    <property type="term" value="F:ABC-type transporter activity"/>
    <property type="evidence" value="ECO:0007669"/>
    <property type="project" value="InterPro"/>
</dbReference>
<proteinExistence type="predicted"/>
<accession>A0A8T2XUI5</accession>
<evidence type="ECO:0000256" key="2">
    <source>
        <dbReference type="ARBA" id="ARBA00022448"/>
    </source>
</evidence>
<dbReference type="GO" id="GO:0005886">
    <property type="term" value="C:plasma membrane"/>
    <property type="evidence" value="ECO:0007669"/>
    <property type="project" value="UniProtKB-ARBA"/>
</dbReference>
<evidence type="ECO:0000313" key="9">
    <source>
        <dbReference type="Proteomes" id="UP000807159"/>
    </source>
</evidence>